<proteinExistence type="predicted"/>
<gene>
    <name evidence="1" type="ORF">PoMZ_09685</name>
</gene>
<evidence type="ECO:0000313" key="2">
    <source>
        <dbReference type="Proteomes" id="UP000294847"/>
    </source>
</evidence>
<name>A0A4P7N271_PYROR</name>
<evidence type="ECO:0000313" key="1">
    <source>
        <dbReference type="EMBL" id="QBZ53994.1"/>
    </source>
</evidence>
<dbReference type="SMR" id="A0A4P7N271"/>
<reference evidence="1 2" key="1">
    <citation type="journal article" date="2019" name="Mol. Biol. Evol.">
        <title>Blast fungal genomes show frequent chromosomal changes, gene gains and losses, and effector gene turnover.</title>
        <authorList>
            <person name="Gomez Luciano L.B."/>
            <person name="Jason Tsai I."/>
            <person name="Chuma I."/>
            <person name="Tosa Y."/>
            <person name="Chen Y.H."/>
            <person name="Li J.Y."/>
            <person name="Li M.Y."/>
            <person name="Jade Lu M.Y."/>
            <person name="Nakayashiki H."/>
            <person name="Li W.H."/>
        </authorList>
    </citation>
    <scope>NUCLEOTIDE SEQUENCE [LARGE SCALE GENOMIC DNA]</scope>
    <source>
        <strain evidence="1">MZ5-1-6</strain>
    </source>
</reference>
<dbReference type="AlphaFoldDB" id="A0A4P7N271"/>
<dbReference type="EMBL" id="CP034204">
    <property type="protein sequence ID" value="QBZ53994.1"/>
    <property type="molecule type" value="Genomic_DNA"/>
</dbReference>
<sequence>MSQAEIIKAYRAMYRAGLQAVMYSKPARFVVRDQLREAFRDRSGQFDMETIQRTVLFLRSASRERGLAHRIVKNLLYVAWGQTDQLAIPYHVRLRRAEQYQGAAAIFKQTALVHYKKTIDMLNQTMKLCLR</sequence>
<dbReference type="Proteomes" id="UP000294847">
    <property type="component" value="Chromosome 1"/>
</dbReference>
<accession>A0A4P7N271</accession>
<dbReference type="OMA" id="KSMGLCL"/>
<protein>
    <submittedName>
        <fullName evidence="1">Uncharacterized protein</fullName>
    </submittedName>
</protein>
<organism evidence="1 2">
    <name type="scientific">Pyricularia oryzae</name>
    <name type="common">Rice blast fungus</name>
    <name type="synonym">Magnaporthe oryzae</name>
    <dbReference type="NCBI Taxonomy" id="318829"/>
    <lineage>
        <taxon>Eukaryota</taxon>
        <taxon>Fungi</taxon>
        <taxon>Dikarya</taxon>
        <taxon>Ascomycota</taxon>
        <taxon>Pezizomycotina</taxon>
        <taxon>Sordariomycetes</taxon>
        <taxon>Sordariomycetidae</taxon>
        <taxon>Magnaporthales</taxon>
        <taxon>Pyriculariaceae</taxon>
        <taxon>Pyricularia</taxon>
    </lineage>
</organism>